<keyword evidence="2" id="KW-0812">Transmembrane</keyword>
<feature type="compositionally biased region" description="Basic and acidic residues" evidence="1">
    <location>
        <begin position="59"/>
        <end position="73"/>
    </location>
</feature>
<evidence type="ECO:0000256" key="1">
    <source>
        <dbReference type="SAM" id="MobiDB-lite"/>
    </source>
</evidence>
<keyword evidence="2" id="KW-1133">Transmembrane helix</keyword>
<organism evidence="4 5">
    <name type="scientific">Cryptotermes secundus</name>
    <dbReference type="NCBI Taxonomy" id="105785"/>
    <lineage>
        <taxon>Eukaryota</taxon>
        <taxon>Metazoa</taxon>
        <taxon>Ecdysozoa</taxon>
        <taxon>Arthropoda</taxon>
        <taxon>Hexapoda</taxon>
        <taxon>Insecta</taxon>
        <taxon>Pterygota</taxon>
        <taxon>Neoptera</taxon>
        <taxon>Polyneoptera</taxon>
        <taxon>Dictyoptera</taxon>
        <taxon>Blattodea</taxon>
        <taxon>Blattoidea</taxon>
        <taxon>Termitoidae</taxon>
        <taxon>Kalotermitidae</taxon>
        <taxon>Cryptotermitinae</taxon>
        <taxon>Cryptotermes</taxon>
    </lineage>
</organism>
<protein>
    <recommendedName>
        <fullName evidence="6">Syndecan/Neurexin domain-containing protein</fullName>
    </recommendedName>
</protein>
<feature type="compositionally biased region" description="Basic and acidic residues" evidence="1">
    <location>
        <begin position="83"/>
        <end position="99"/>
    </location>
</feature>
<feature type="transmembrane region" description="Helical" evidence="2">
    <location>
        <begin position="469"/>
        <end position="490"/>
    </location>
</feature>
<feature type="compositionally biased region" description="Basic and acidic residues" evidence="1">
    <location>
        <begin position="165"/>
        <end position="178"/>
    </location>
</feature>
<dbReference type="OrthoDB" id="8197303at2759"/>
<keyword evidence="5" id="KW-1185">Reference proteome</keyword>
<accession>A0A2J7R3B6</accession>
<reference evidence="4 5" key="1">
    <citation type="submission" date="2017-12" db="EMBL/GenBank/DDBJ databases">
        <title>Hemimetabolous genomes reveal molecular basis of termite eusociality.</title>
        <authorList>
            <person name="Harrison M.C."/>
            <person name="Jongepier E."/>
            <person name="Robertson H.M."/>
            <person name="Arning N."/>
            <person name="Bitard-Feildel T."/>
            <person name="Chao H."/>
            <person name="Childers C.P."/>
            <person name="Dinh H."/>
            <person name="Doddapaneni H."/>
            <person name="Dugan S."/>
            <person name="Gowin J."/>
            <person name="Greiner C."/>
            <person name="Han Y."/>
            <person name="Hu H."/>
            <person name="Hughes D.S.T."/>
            <person name="Huylmans A.-K."/>
            <person name="Kemena C."/>
            <person name="Kremer L.P.M."/>
            <person name="Lee S.L."/>
            <person name="Lopez-Ezquerra A."/>
            <person name="Mallet L."/>
            <person name="Monroy-Kuhn J.M."/>
            <person name="Moser A."/>
            <person name="Murali S.C."/>
            <person name="Muzny D.M."/>
            <person name="Otani S."/>
            <person name="Piulachs M.-D."/>
            <person name="Poelchau M."/>
            <person name="Qu J."/>
            <person name="Schaub F."/>
            <person name="Wada-Katsumata A."/>
            <person name="Worley K.C."/>
            <person name="Xie Q."/>
            <person name="Ylla G."/>
            <person name="Poulsen M."/>
            <person name="Gibbs R.A."/>
            <person name="Schal C."/>
            <person name="Richards S."/>
            <person name="Belles X."/>
            <person name="Korb J."/>
            <person name="Bornberg-Bauer E."/>
        </authorList>
    </citation>
    <scope>NUCLEOTIDE SEQUENCE [LARGE SCALE GENOMIC DNA]</scope>
    <source>
        <tissue evidence="4">Whole body</tissue>
    </source>
</reference>
<gene>
    <name evidence="4" type="ORF">B7P43_G04815</name>
</gene>
<sequence>MLSEIFKRFNQVVILSLVAISAFGIDPASALDSTPQSLLPEKKVNSARKLAVELPPRVFPKDSDEDKPSRQGEELPPSVFPRESGDKSHLENDATHFSDKVTITNTEKKTASITKQSPAKKVASEVPDLLSDDTYNRTVYEDGTEGPIQSDTVTVTGPNVINNNKTHEEDVTSSSMEKKENIIKTDSVTSSLYTSDANKTTAIDPHDKFSVSTVTESNVKDTEKFTYTASTAEAAKCGENCTSPGDVTEAFTNTPATDTKIAVKDGKKNYLISEKNKEKNLKPKSDNRTIKDETLTKTELNISVQAETTIKPVSSTTIKDETIAKSESNTTVKDETTDKTKLNTTVKDETTDQTKSNTAVKNETTDKTESNTTVKDETAAKTESLSSITEEISVIKSTFTLPVQQSTTTTLQSTLKAESTTSVNISENVIDHKAEEDTVIALAASQQHADHSHPSPGKSSAFLQPTESAAIFAGVFVGIALIGYIGLLVWRRVLEKRYGNREMLVNEDDFYDTNDLKNFEL</sequence>
<feature type="region of interest" description="Disordered" evidence="1">
    <location>
        <begin position="140"/>
        <end position="178"/>
    </location>
</feature>
<evidence type="ECO:0008006" key="6">
    <source>
        <dbReference type="Google" id="ProtNLM"/>
    </source>
</evidence>
<dbReference type="InParanoid" id="A0A2J7R3B6"/>
<evidence type="ECO:0000256" key="3">
    <source>
        <dbReference type="SAM" id="SignalP"/>
    </source>
</evidence>
<evidence type="ECO:0000256" key="2">
    <source>
        <dbReference type="SAM" id="Phobius"/>
    </source>
</evidence>
<feature type="chain" id="PRO_5014559420" description="Syndecan/Neurexin domain-containing protein" evidence="3">
    <location>
        <begin position="31"/>
        <end position="521"/>
    </location>
</feature>
<dbReference type="EMBL" id="NEVH01007822">
    <property type="protein sequence ID" value="PNF35316.1"/>
    <property type="molecule type" value="Genomic_DNA"/>
</dbReference>
<feature type="compositionally biased region" description="Polar residues" evidence="1">
    <location>
        <begin position="101"/>
        <end position="117"/>
    </location>
</feature>
<feature type="compositionally biased region" description="Polar residues" evidence="1">
    <location>
        <begin position="147"/>
        <end position="164"/>
    </location>
</feature>
<evidence type="ECO:0000313" key="5">
    <source>
        <dbReference type="Proteomes" id="UP000235965"/>
    </source>
</evidence>
<dbReference type="AlphaFoldDB" id="A0A2J7R3B6"/>
<proteinExistence type="predicted"/>
<evidence type="ECO:0000313" key="4">
    <source>
        <dbReference type="EMBL" id="PNF35316.1"/>
    </source>
</evidence>
<dbReference type="STRING" id="105785.A0A2J7R3B6"/>
<feature type="region of interest" description="Disordered" evidence="1">
    <location>
        <begin position="54"/>
        <end position="128"/>
    </location>
</feature>
<name>A0A2J7R3B6_9NEOP</name>
<dbReference type="EMBL" id="NEVH01007822">
    <property type="protein sequence ID" value="PNF35317.1"/>
    <property type="molecule type" value="Genomic_DNA"/>
</dbReference>
<feature type="region of interest" description="Disordered" evidence="1">
    <location>
        <begin position="347"/>
        <end position="378"/>
    </location>
</feature>
<comment type="caution">
    <text evidence="4">The sequence shown here is derived from an EMBL/GenBank/DDBJ whole genome shotgun (WGS) entry which is preliminary data.</text>
</comment>
<dbReference type="Proteomes" id="UP000235965">
    <property type="component" value="Unassembled WGS sequence"/>
</dbReference>
<keyword evidence="3" id="KW-0732">Signal</keyword>
<feature type="compositionally biased region" description="Basic and acidic residues" evidence="1">
    <location>
        <begin position="363"/>
        <end position="378"/>
    </location>
</feature>
<keyword evidence="2" id="KW-0472">Membrane</keyword>
<feature type="signal peptide" evidence="3">
    <location>
        <begin position="1"/>
        <end position="30"/>
    </location>
</feature>
<feature type="compositionally biased region" description="Polar residues" evidence="1">
    <location>
        <begin position="353"/>
        <end position="362"/>
    </location>
</feature>